<keyword evidence="2" id="KW-1185">Reference proteome</keyword>
<organism evidence="1 2">
    <name type="scientific">Pseudoloma neurophilia</name>
    <dbReference type="NCBI Taxonomy" id="146866"/>
    <lineage>
        <taxon>Eukaryota</taxon>
        <taxon>Fungi</taxon>
        <taxon>Fungi incertae sedis</taxon>
        <taxon>Microsporidia</taxon>
        <taxon>Pseudoloma</taxon>
    </lineage>
</organism>
<dbReference type="AlphaFoldDB" id="A0A0R0M5R1"/>
<evidence type="ECO:0000313" key="2">
    <source>
        <dbReference type="Proteomes" id="UP000051530"/>
    </source>
</evidence>
<gene>
    <name evidence="1" type="ORF">M153_5920001094</name>
</gene>
<reference evidence="1 2" key="1">
    <citation type="submission" date="2015-07" db="EMBL/GenBank/DDBJ databases">
        <title>The genome of Pseudoloma neurophilia, a relevant intracellular parasite of the zebrafish.</title>
        <authorList>
            <person name="Ndikumana S."/>
            <person name="Pelin A."/>
            <person name="Sanders J."/>
            <person name="Corradi N."/>
        </authorList>
    </citation>
    <scope>NUCLEOTIDE SEQUENCE [LARGE SCALE GENOMIC DNA]</scope>
    <source>
        <strain evidence="1 2">MK1</strain>
    </source>
</reference>
<dbReference type="Proteomes" id="UP000051530">
    <property type="component" value="Unassembled WGS sequence"/>
</dbReference>
<comment type="caution">
    <text evidence="1">The sequence shown here is derived from an EMBL/GenBank/DDBJ whole genome shotgun (WGS) entry which is preliminary data.</text>
</comment>
<dbReference type="EMBL" id="LGUB01000226">
    <property type="protein sequence ID" value="KRH93755.1"/>
    <property type="molecule type" value="Genomic_DNA"/>
</dbReference>
<protein>
    <submittedName>
        <fullName evidence="1">Uncharacterized protein</fullName>
    </submittedName>
</protein>
<sequence>MNYSTLLKTYFLNTFNISNSPTIKFKKNHNITIVLIQNYDISKH</sequence>
<evidence type="ECO:0000313" key="1">
    <source>
        <dbReference type="EMBL" id="KRH93755.1"/>
    </source>
</evidence>
<name>A0A0R0M5R1_9MICR</name>
<dbReference type="VEuPathDB" id="MicrosporidiaDB:M153_5920001094"/>
<accession>A0A0R0M5R1</accession>
<proteinExistence type="predicted"/>